<dbReference type="Proteomes" id="UP000516346">
    <property type="component" value="Chromosome"/>
</dbReference>
<dbReference type="InterPro" id="IPR001763">
    <property type="entry name" value="Rhodanese-like_dom"/>
</dbReference>
<dbReference type="Pfam" id="PF00581">
    <property type="entry name" value="Rhodanese"/>
    <property type="match status" value="1"/>
</dbReference>
<sequence length="141" mass="16598">MEKIVFFVHEHLILSFLWVLLLCLIIFLLFKEYCSKFKFINNIQAINLINKKNAIVIDTRSSRNYQKGHIVNSIHISLQKVLSGKIKNIIFYNSHPIILIFSSSYIQNKYIDEFLKCGFKKIFVLRNGIYGWDLENLPLVS</sequence>
<feature type="domain" description="Rhodanese" evidence="2">
    <location>
        <begin position="50"/>
        <end position="141"/>
    </location>
</feature>
<keyword evidence="1" id="KW-0472">Membrane</keyword>
<dbReference type="EMBL" id="CP061275">
    <property type="protein sequence ID" value="QNS01801.1"/>
    <property type="molecule type" value="Genomic_DNA"/>
</dbReference>
<name>A0A7H1AZ96_9GAMM</name>
<keyword evidence="1" id="KW-1133">Transmembrane helix</keyword>
<evidence type="ECO:0000256" key="1">
    <source>
        <dbReference type="SAM" id="Phobius"/>
    </source>
</evidence>
<keyword evidence="1" id="KW-0812">Transmembrane</keyword>
<evidence type="ECO:0000313" key="3">
    <source>
        <dbReference type="EMBL" id="QNS01801.1"/>
    </source>
</evidence>
<dbReference type="SMART" id="SM00450">
    <property type="entry name" value="RHOD"/>
    <property type="match status" value="1"/>
</dbReference>
<evidence type="ECO:0000313" key="4">
    <source>
        <dbReference type="Proteomes" id="UP000516346"/>
    </source>
</evidence>
<accession>A0A7H1AZ96</accession>
<reference evidence="3 4" key="1">
    <citation type="submission" date="2020-09" db="EMBL/GenBank/DDBJ databases">
        <title>Genome sequence of the banana aphid, Pentalonia nigronervosa Coquerel (Hemiptera: Aphididae) and its symbionts.</title>
        <authorList>
            <person name="Mathers T.C."/>
            <person name="Mugford S.T."/>
            <person name="Hogenhout S.A."/>
            <person name="Tripathi L."/>
        </authorList>
    </citation>
    <scope>NUCLEOTIDE SEQUENCE [LARGE SCALE GENOMIC DNA]</scope>
    <source>
        <strain evidence="3">Ba4</strain>
    </source>
</reference>
<dbReference type="SUPFAM" id="SSF52821">
    <property type="entry name" value="Rhodanese/Cell cycle control phosphatase"/>
    <property type="match status" value="1"/>
</dbReference>
<dbReference type="Gene3D" id="3.40.250.10">
    <property type="entry name" value="Rhodanese-like domain"/>
    <property type="match status" value="1"/>
</dbReference>
<proteinExistence type="predicted"/>
<dbReference type="AlphaFoldDB" id="A0A7H1AZ96"/>
<gene>
    <name evidence="3" type="ORF">ICW73_02385</name>
</gene>
<feature type="transmembrane region" description="Helical" evidence="1">
    <location>
        <begin position="12"/>
        <end position="30"/>
    </location>
</feature>
<organism evidence="3 4">
    <name type="scientific">Buchnera aphidicola</name>
    <name type="common">Pentalonia nigronervosa</name>
    <dbReference type="NCBI Taxonomy" id="1309793"/>
    <lineage>
        <taxon>Bacteria</taxon>
        <taxon>Pseudomonadati</taxon>
        <taxon>Pseudomonadota</taxon>
        <taxon>Gammaproteobacteria</taxon>
        <taxon>Enterobacterales</taxon>
        <taxon>Erwiniaceae</taxon>
        <taxon>Buchnera</taxon>
    </lineage>
</organism>
<dbReference type="InterPro" id="IPR036873">
    <property type="entry name" value="Rhodanese-like_dom_sf"/>
</dbReference>
<dbReference type="PROSITE" id="PS50206">
    <property type="entry name" value="RHODANESE_3"/>
    <property type="match status" value="1"/>
</dbReference>
<protein>
    <submittedName>
        <fullName evidence="3">Rhodanese-like domain-containing protein</fullName>
    </submittedName>
</protein>
<dbReference type="CDD" id="cd00158">
    <property type="entry name" value="RHOD"/>
    <property type="match status" value="1"/>
</dbReference>
<evidence type="ECO:0000259" key="2">
    <source>
        <dbReference type="PROSITE" id="PS50206"/>
    </source>
</evidence>